<proteinExistence type="predicted"/>
<evidence type="ECO:0000256" key="1">
    <source>
        <dbReference type="PROSITE-ProRule" id="PRU00042"/>
    </source>
</evidence>
<dbReference type="GO" id="GO:0008270">
    <property type="term" value="F:zinc ion binding"/>
    <property type="evidence" value="ECO:0007669"/>
    <property type="project" value="UniProtKB-KW"/>
</dbReference>
<gene>
    <name evidence="4" type="ORF">CKAH01_07330</name>
</gene>
<dbReference type="PROSITE" id="PS50157">
    <property type="entry name" value="ZINC_FINGER_C2H2_2"/>
    <property type="match status" value="1"/>
</dbReference>
<dbReference type="SUPFAM" id="SSF57667">
    <property type="entry name" value="beta-beta-alpha zinc fingers"/>
    <property type="match status" value="2"/>
</dbReference>
<evidence type="ECO:0000313" key="4">
    <source>
        <dbReference type="EMBL" id="KAK2739380.1"/>
    </source>
</evidence>
<reference evidence="4" key="1">
    <citation type="submission" date="2023-02" db="EMBL/GenBank/DDBJ databases">
        <title>Colletotrichum kahawae CIFC_Que2 genome sequencing and assembly.</title>
        <authorList>
            <person name="Baroncelli R."/>
        </authorList>
    </citation>
    <scope>NUCLEOTIDE SEQUENCE</scope>
    <source>
        <strain evidence="4">CIFC_Que2</strain>
    </source>
</reference>
<accession>A0AAD9Y6Z9</accession>
<feature type="region of interest" description="Disordered" evidence="2">
    <location>
        <begin position="219"/>
        <end position="240"/>
    </location>
</feature>
<keyword evidence="1" id="KW-0479">Metal-binding</keyword>
<sequence length="240" mass="27007">MAEQTKQDIRDALLRIHAQHPEDWNEFEQTGREVLAEMGTQRAHEENQAVISYEADTNAAQGEADTHSSDPDPAQNNSRAAMATASNRASSHTNVSETHIKPYRCTVPGCGKRYQHVRSRYRHYQEDHHANLSQNNPSATKHTLPTDSNKFNSLKMPTKLETAVANALTQAQSESGKSKDDVMKMAHSYAGKYLKKNGISASDALHRCEFDGCERAYENRSSLNRHYKKDHDGKNPEDEE</sequence>
<evidence type="ECO:0000256" key="2">
    <source>
        <dbReference type="SAM" id="MobiDB-lite"/>
    </source>
</evidence>
<dbReference type="Gene3D" id="3.30.160.60">
    <property type="entry name" value="Classic Zinc Finger"/>
    <property type="match status" value="2"/>
</dbReference>
<feature type="region of interest" description="Disordered" evidence="2">
    <location>
        <begin position="39"/>
        <end position="97"/>
    </location>
</feature>
<keyword evidence="5" id="KW-1185">Reference proteome</keyword>
<dbReference type="Proteomes" id="UP001281614">
    <property type="component" value="Unassembled WGS sequence"/>
</dbReference>
<comment type="caution">
    <text evidence="4">The sequence shown here is derived from an EMBL/GenBank/DDBJ whole genome shotgun (WGS) entry which is preliminary data.</text>
</comment>
<dbReference type="EMBL" id="VYYT01000367">
    <property type="protein sequence ID" value="KAK2739380.1"/>
    <property type="molecule type" value="Genomic_DNA"/>
</dbReference>
<organism evidence="4 5">
    <name type="scientific">Colletotrichum kahawae</name>
    <name type="common">Coffee berry disease fungus</name>
    <dbReference type="NCBI Taxonomy" id="34407"/>
    <lineage>
        <taxon>Eukaryota</taxon>
        <taxon>Fungi</taxon>
        <taxon>Dikarya</taxon>
        <taxon>Ascomycota</taxon>
        <taxon>Pezizomycotina</taxon>
        <taxon>Sordariomycetes</taxon>
        <taxon>Hypocreomycetidae</taxon>
        <taxon>Glomerellales</taxon>
        <taxon>Glomerellaceae</taxon>
        <taxon>Colletotrichum</taxon>
        <taxon>Colletotrichum gloeosporioides species complex</taxon>
    </lineage>
</organism>
<keyword evidence="1" id="KW-0862">Zinc</keyword>
<dbReference type="AlphaFoldDB" id="A0AAD9Y6Z9"/>
<feature type="domain" description="C2H2-type" evidence="3">
    <location>
        <begin position="206"/>
        <end position="236"/>
    </location>
</feature>
<name>A0AAD9Y6Z9_COLKA</name>
<dbReference type="InterPro" id="IPR013087">
    <property type="entry name" value="Znf_C2H2_type"/>
</dbReference>
<protein>
    <recommendedName>
        <fullName evidence="3">C2H2-type domain-containing protein</fullName>
    </recommendedName>
</protein>
<dbReference type="InterPro" id="IPR036236">
    <property type="entry name" value="Znf_C2H2_sf"/>
</dbReference>
<feature type="compositionally biased region" description="Polar residues" evidence="2">
    <location>
        <begin position="74"/>
        <end position="97"/>
    </location>
</feature>
<dbReference type="SMART" id="SM00355">
    <property type="entry name" value="ZnF_C2H2"/>
    <property type="match status" value="2"/>
</dbReference>
<evidence type="ECO:0000259" key="3">
    <source>
        <dbReference type="PROSITE" id="PS50157"/>
    </source>
</evidence>
<dbReference type="PROSITE" id="PS00028">
    <property type="entry name" value="ZINC_FINGER_C2H2_1"/>
    <property type="match status" value="2"/>
</dbReference>
<evidence type="ECO:0000313" key="5">
    <source>
        <dbReference type="Proteomes" id="UP001281614"/>
    </source>
</evidence>
<keyword evidence="1" id="KW-0863">Zinc-finger</keyword>
<feature type="compositionally biased region" description="Basic and acidic residues" evidence="2">
    <location>
        <begin position="229"/>
        <end position="240"/>
    </location>
</feature>